<name>A0ACA9P0Z3_9GLOM</name>
<dbReference type="Proteomes" id="UP000789920">
    <property type="component" value="Unassembled WGS sequence"/>
</dbReference>
<accession>A0ACA9P0Z3</accession>
<sequence>MTEKNMKLPELISKNKEIKTILQELDNELKNSCQKSGCPPTCRQIPTLPQKSELIELGEKYPVYQEQLKSNELAIASEPLPIGTMPLVQYRNDIVDIKFYNPKSKATNKKILLHRLRPLNQASKKEQPKTPPQKIPPPLPPKTQPLSLRLTSRSAKVISQPTKKKAKKTSRSQGSTSQA</sequence>
<dbReference type="EMBL" id="CAJVQC010017449">
    <property type="protein sequence ID" value="CAG8684858.1"/>
    <property type="molecule type" value="Genomic_DNA"/>
</dbReference>
<reference evidence="1" key="1">
    <citation type="submission" date="2021-06" db="EMBL/GenBank/DDBJ databases">
        <authorList>
            <person name="Kallberg Y."/>
            <person name="Tangrot J."/>
            <person name="Rosling A."/>
        </authorList>
    </citation>
    <scope>NUCLEOTIDE SEQUENCE</scope>
    <source>
        <strain evidence="1">MA461A</strain>
    </source>
</reference>
<proteinExistence type="predicted"/>
<evidence type="ECO:0000313" key="2">
    <source>
        <dbReference type="Proteomes" id="UP000789920"/>
    </source>
</evidence>
<keyword evidence="2" id="KW-1185">Reference proteome</keyword>
<evidence type="ECO:0000313" key="1">
    <source>
        <dbReference type="EMBL" id="CAG8684858.1"/>
    </source>
</evidence>
<protein>
    <submittedName>
        <fullName evidence="1">13389_t:CDS:1</fullName>
    </submittedName>
</protein>
<organism evidence="1 2">
    <name type="scientific">Racocetra persica</name>
    <dbReference type="NCBI Taxonomy" id="160502"/>
    <lineage>
        <taxon>Eukaryota</taxon>
        <taxon>Fungi</taxon>
        <taxon>Fungi incertae sedis</taxon>
        <taxon>Mucoromycota</taxon>
        <taxon>Glomeromycotina</taxon>
        <taxon>Glomeromycetes</taxon>
        <taxon>Diversisporales</taxon>
        <taxon>Gigasporaceae</taxon>
        <taxon>Racocetra</taxon>
    </lineage>
</organism>
<feature type="non-terminal residue" evidence="1">
    <location>
        <position position="179"/>
    </location>
</feature>
<gene>
    <name evidence="1" type="ORF">RPERSI_LOCUS9292</name>
</gene>
<comment type="caution">
    <text evidence="1">The sequence shown here is derived from an EMBL/GenBank/DDBJ whole genome shotgun (WGS) entry which is preliminary data.</text>
</comment>